<feature type="transmembrane region" description="Helical" evidence="7">
    <location>
        <begin position="345"/>
        <end position="371"/>
    </location>
</feature>
<feature type="transmembrane region" description="Helical" evidence="7">
    <location>
        <begin position="383"/>
        <end position="404"/>
    </location>
</feature>
<dbReference type="InterPro" id="IPR017981">
    <property type="entry name" value="GPCR_2-like_7TM"/>
</dbReference>
<accession>A0A2G8JCY7</accession>
<evidence type="ECO:0000256" key="3">
    <source>
        <dbReference type="ARBA" id="ARBA00022989"/>
    </source>
</evidence>
<dbReference type="OrthoDB" id="10037534at2759"/>
<evidence type="ECO:0000256" key="4">
    <source>
        <dbReference type="ARBA" id="ARBA00023136"/>
    </source>
</evidence>
<evidence type="ECO:0000256" key="6">
    <source>
        <dbReference type="SAM" id="MobiDB-lite"/>
    </source>
</evidence>
<dbReference type="InterPro" id="IPR046338">
    <property type="entry name" value="GAIN_dom_sf"/>
</dbReference>
<dbReference type="SMR" id="A0A2G8JCY7"/>
<evidence type="ECO:0000256" key="1">
    <source>
        <dbReference type="ARBA" id="ARBA00004141"/>
    </source>
</evidence>
<dbReference type="AlphaFoldDB" id="A0A2G8JCY7"/>
<dbReference type="EMBL" id="MRZV01002477">
    <property type="protein sequence ID" value="PIK33607.1"/>
    <property type="molecule type" value="Genomic_DNA"/>
</dbReference>
<evidence type="ECO:0000256" key="2">
    <source>
        <dbReference type="ARBA" id="ARBA00022692"/>
    </source>
</evidence>
<feature type="transmembrane region" description="Helical" evidence="7">
    <location>
        <begin position="416"/>
        <end position="437"/>
    </location>
</feature>
<gene>
    <name evidence="10" type="ORF">BSL78_29580</name>
</gene>
<dbReference type="PROSITE" id="PS50261">
    <property type="entry name" value="G_PROTEIN_RECEP_F2_4"/>
    <property type="match status" value="1"/>
</dbReference>
<dbReference type="PROSITE" id="PS50221">
    <property type="entry name" value="GAIN_B"/>
    <property type="match status" value="1"/>
</dbReference>
<dbReference type="PANTHER" id="PTHR47767">
    <property type="entry name" value="ADHESION G PROTEIN-COUPLED RECEPTOR G7"/>
    <property type="match status" value="1"/>
</dbReference>
<protein>
    <recommendedName>
        <fullName evidence="12">G-protein coupled receptor</fullName>
    </recommendedName>
</protein>
<keyword evidence="5" id="KW-1015">Disulfide bond</keyword>
<feature type="transmembrane region" description="Helical" evidence="7">
    <location>
        <begin position="449"/>
        <end position="472"/>
    </location>
</feature>
<dbReference type="CDD" id="cd15040">
    <property type="entry name" value="7tmB2_Adhesion"/>
    <property type="match status" value="1"/>
</dbReference>
<dbReference type="GO" id="GO:0016020">
    <property type="term" value="C:membrane"/>
    <property type="evidence" value="ECO:0007669"/>
    <property type="project" value="UniProtKB-SubCell"/>
</dbReference>
<feature type="compositionally biased region" description="Polar residues" evidence="6">
    <location>
        <begin position="609"/>
        <end position="646"/>
    </location>
</feature>
<feature type="transmembrane region" description="Helical" evidence="7">
    <location>
        <begin position="544"/>
        <end position="563"/>
    </location>
</feature>
<dbReference type="SUPFAM" id="SSF81321">
    <property type="entry name" value="Family A G protein-coupled receptor-like"/>
    <property type="match status" value="1"/>
</dbReference>
<dbReference type="Gene3D" id="1.20.1070.10">
    <property type="entry name" value="Rhodopsin 7-helix transmembrane proteins"/>
    <property type="match status" value="1"/>
</dbReference>
<dbReference type="Pfam" id="PF00002">
    <property type="entry name" value="7tm_2"/>
    <property type="match status" value="1"/>
</dbReference>
<keyword evidence="11" id="KW-1185">Reference proteome</keyword>
<dbReference type="InterPro" id="IPR053066">
    <property type="entry name" value="ADGR_G7"/>
</dbReference>
<evidence type="ECO:0008006" key="12">
    <source>
        <dbReference type="Google" id="ProtNLM"/>
    </source>
</evidence>
<keyword evidence="2 7" id="KW-0812">Transmembrane</keyword>
<evidence type="ECO:0000259" key="8">
    <source>
        <dbReference type="PROSITE" id="PS50221"/>
    </source>
</evidence>
<dbReference type="InterPro" id="IPR000832">
    <property type="entry name" value="GPCR_2_secretin-like"/>
</dbReference>
<dbReference type="PANTHER" id="PTHR47767:SF2">
    <property type="entry name" value="GPS DOMAIN-CONTAINING PROTEIN"/>
    <property type="match status" value="1"/>
</dbReference>
<keyword evidence="4 7" id="KW-0472">Membrane</keyword>
<feature type="region of interest" description="Disordered" evidence="6">
    <location>
        <begin position="607"/>
        <end position="646"/>
    </location>
</feature>
<feature type="domain" description="G-protein coupled receptors family 2 profile 2" evidence="9">
    <location>
        <begin position="346"/>
        <end position="593"/>
    </location>
</feature>
<evidence type="ECO:0000256" key="7">
    <source>
        <dbReference type="SAM" id="Phobius"/>
    </source>
</evidence>
<dbReference type="SMART" id="SM00303">
    <property type="entry name" value="GPS"/>
    <property type="match status" value="1"/>
</dbReference>
<comment type="subcellular location">
    <subcellularLocation>
        <location evidence="1">Membrane</location>
        <topology evidence="1">Multi-pass membrane protein</topology>
    </subcellularLocation>
</comment>
<evidence type="ECO:0000256" key="5">
    <source>
        <dbReference type="ARBA" id="ARBA00023157"/>
    </source>
</evidence>
<dbReference type="InterPro" id="IPR057244">
    <property type="entry name" value="GAIN_B"/>
</dbReference>
<feature type="domain" description="GAIN-B" evidence="8">
    <location>
        <begin position="161"/>
        <end position="341"/>
    </location>
</feature>
<feature type="transmembrane region" description="Helical" evidence="7">
    <location>
        <begin position="492"/>
        <end position="515"/>
    </location>
</feature>
<dbReference type="Gene3D" id="2.60.220.50">
    <property type="match status" value="1"/>
</dbReference>
<dbReference type="GO" id="GO:0007166">
    <property type="term" value="P:cell surface receptor signaling pathway"/>
    <property type="evidence" value="ECO:0007669"/>
    <property type="project" value="InterPro"/>
</dbReference>
<name>A0A2G8JCY7_STIJA</name>
<dbReference type="Pfam" id="PF01825">
    <property type="entry name" value="GPS"/>
    <property type="match status" value="1"/>
</dbReference>
<evidence type="ECO:0000313" key="10">
    <source>
        <dbReference type="EMBL" id="PIK33607.1"/>
    </source>
</evidence>
<organism evidence="10 11">
    <name type="scientific">Stichopus japonicus</name>
    <name type="common">Sea cucumber</name>
    <dbReference type="NCBI Taxonomy" id="307972"/>
    <lineage>
        <taxon>Eukaryota</taxon>
        <taxon>Metazoa</taxon>
        <taxon>Echinodermata</taxon>
        <taxon>Eleutherozoa</taxon>
        <taxon>Echinozoa</taxon>
        <taxon>Holothuroidea</taxon>
        <taxon>Aspidochirotacea</taxon>
        <taxon>Aspidochirotida</taxon>
        <taxon>Stichopodidae</taxon>
        <taxon>Apostichopus</taxon>
    </lineage>
</organism>
<proteinExistence type="predicted"/>
<feature type="transmembrane region" description="Helical" evidence="7">
    <location>
        <begin position="569"/>
        <end position="592"/>
    </location>
</feature>
<evidence type="ECO:0000259" key="9">
    <source>
        <dbReference type="PROSITE" id="PS50261"/>
    </source>
</evidence>
<evidence type="ECO:0000313" key="11">
    <source>
        <dbReference type="Proteomes" id="UP000230750"/>
    </source>
</evidence>
<dbReference type="Proteomes" id="UP000230750">
    <property type="component" value="Unassembled WGS sequence"/>
</dbReference>
<comment type="caution">
    <text evidence="10">The sequence shown here is derived from an EMBL/GenBank/DDBJ whole genome shotgun (WGS) entry which is preliminary data.</text>
</comment>
<dbReference type="STRING" id="307972.A0A2G8JCY7"/>
<sequence>MQDKYLVRGCIFPIKEDNCLNSTDVLNQYVPTLVPDISQITLDSESFVCFCGTNLCNEQLTPVSLNKPAEDLETILSGIAYDTGGDNRTDEEVKMSADAVQEATSDGEFLDEDSDRVELTVSALESVVGRGVSSIEIYGNIGVVSINVVPSNVGGSLTFAHVLEDGSRRNVTGGLKGGTNEIYGDARDVPLEQVITSISVPAKVLKLLDGTDVEVPISFIIYDSDTLFTPSKPTKRKRATERIVSHIISTIQDDDEKDDDEDNGDPVEYPIISKFFILENLNESEEKLDSSCVVWLYNEDTDEGFWSDESCKMLSDDSDLTVCSCKHIGSFAVLIRVGPLEPEIALYYITFIGSIISGMCLIFCIVAFLSIKSLRSKHPTQIHINLCLSLLGFYVAFLASPLAVGKKQQCAAVSAIIQFFCLATLAWMSAEALNMYYLFLKATKGSIRYFTPISCMVVYGSSFTCVILVAFLDRSTDYESANYCFIHPGYALYFGFLAEVGAMFVFNLIIFVMVIRKVLCRPVMVSKAKEHAKRNEIIIRIRHGVLFWFVLGLSWIFGFLAAVDQSTLIFDYLYCICIALQGFLMFLLLCVANPDFRKRFSMQKRSESSRSIGTSKLRSPSTVKSTSEPNQSEISGNKNIIKTSTC</sequence>
<dbReference type="InterPro" id="IPR000203">
    <property type="entry name" value="GPS"/>
</dbReference>
<dbReference type="GO" id="GO:0004930">
    <property type="term" value="F:G protein-coupled receptor activity"/>
    <property type="evidence" value="ECO:0007669"/>
    <property type="project" value="InterPro"/>
</dbReference>
<reference evidence="10 11" key="1">
    <citation type="journal article" date="2017" name="PLoS Biol.">
        <title>The sea cucumber genome provides insights into morphological evolution and visceral regeneration.</title>
        <authorList>
            <person name="Zhang X."/>
            <person name="Sun L."/>
            <person name="Yuan J."/>
            <person name="Sun Y."/>
            <person name="Gao Y."/>
            <person name="Zhang L."/>
            <person name="Li S."/>
            <person name="Dai H."/>
            <person name="Hamel J.F."/>
            <person name="Liu C."/>
            <person name="Yu Y."/>
            <person name="Liu S."/>
            <person name="Lin W."/>
            <person name="Guo K."/>
            <person name="Jin S."/>
            <person name="Xu P."/>
            <person name="Storey K.B."/>
            <person name="Huan P."/>
            <person name="Zhang T."/>
            <person name="Zhou Y."/>
            <person name="Zhang J."/>
            <person name="Lin C."/>
            <person name="Li X."/>
            <person name="Xing L."/>
            <person name="Huo D."/>
            <person name="Sun M."/>
            <person name="Wang L."/>
            <person name="Mercier A."/>
            <person name="Li F."/>
            <person name="Yang H."/>
            <person name="Xiang J."/>
        </authorList>
    </citation>
    <scope>NUCLEOTIDE SEQUENCE [LARGE SCALE GENOMIC DNA]</scope>
    <source>
        <strain evidence="10">Shaxun</strain>
        <tissue evidence="10">Muscle</tissue>
    </source>
</reference>
<keyword evidence="3 7" id="KW-1133">Transmembrane helix</keyword>